<feature type="transmembrane region" description="Helical" evidence="2">
    <location>
        <begin position="70"/>
        <end position="92"/>
    </location>
</feature>
<evidence type="ECO:0000313" key="4">
    <source>
        <dbReference type="EMBL" id="KAH7119547.1"/>
    </source>
</evidence>
<evidence type="ECO:0000313" key="6">
    <source>
        <dbReference type="Proteomes" id="UP000700596"/>
    </source>
</evidence>
<sequence>MSNFQASATETPNPRDGQNLDVVNTTTAHSLGGDAQILQANLQAYLNSFPITEIHSHERKARIMYHTINWFINLLLISQAVLSAVLVAAGAMETKHQKAIVTLGALNGVVTSILAIIKGQGLPGRYYQYASGLREVMRKFGNLNRKMVANREITRQECDELNKDYEKVEKENDRNTPDILSTGSSSRQAD</sequence>
<dbReference type="PANTHER" id="PTHR38793:SF3">
    <property type="entry name" value="SMODS AND SLOG-ASSOCIATING 2TM EFFECTOR DOMAIN-CONTAINING PROTEIN"/>
    <property type="match status" value="1"/>
</dbReference>
<evidence type="ECO:0000313" key="5">
    <source>
        <dbReference type="EMBL" id="KAH7119553.1"/>
    </source>
</evidence>
<name>A0A9P9IF51_9PLEO</name>
<feature type="compositionally biased region" description="Basic and acidic residues" evidence="1">
    <location>
        <begin position="164"/>
        <end position="176"/>
    </location>
</feature>
<evidence type="ECO:0000259" key="3">
    <source>
        <dbReference type="Pfam" id="PF18142"/>
    </source>
</evidence>
<feature type="compositionally biased region" description="Polar residues" evidence="1">
    <location>
        <begin position="178"/>
        <end position="190"/>
    </location>
</feature>
<dbReference type="EMBL" id="JAGMWT010000011">
    <property type="protein sequence ID" value="KAH7119553.1"/>
    <property type="molecule type" value="Genomic_DNA"/>
</dbReference>
<feature type="region of interest" description="Disordered" evidence="1">
    <location>
        <begin position="164"/>
        <end position="190"/>
    </location>
</feature>
<organism evidence="5 6">
    <name type="scientific">Dendryphion nanum</name>
    <dbReference type="NCBI Taxonomy" id="256645"/>
    <lineage>
        <taxon>Eukaryota</taxon>
        <taxon>Fungi</taxon>
        <taxon>Dikarya</taxon>
        <taxon>Ascomycota</taxon>
        <taxon>Pezizomycotina</taxon>
        <taxon>Dothideomycetes</taxon>
        <taxon>Pleosporomycetidae</taxon>
        <taxon>Pleosporales</taxon>
        <taxon>Torulaceae</taxon>
        <taxon>Dendryphion</taxon>
    </lineage>
</organism>
<dbReference type="OrthoDB" id="4472872at2759"/>
<feature type="compositionally biased region" description="Polar residues" evidence="1">
    <location>
        <begin position="1"/>
        <end position="12"/>
    </location>
</feature>
<dbReference type="Pfam" id="PF18142">
    <property type="entry name" value="SLATT_fungal"/>
    <property type="match status" value="1"/>
</dbReference>
<feature type="transmembrane region" description="Helical" evidence="2">
    <location>
        <begin position="98"/>
        <end position="117"/>
    </location>
</feature>
<reference evidence="5" key="1">
    <citation type="journal article" date="2021" name="Nat. Commun.">
        <title>Genetic determinants of endophytism in the Arabidopsis root mycobiome.</title>
        <authorList>
            <person name="Mesny F."/>
            <person name="Miyauchi S."/>
            <person name="Thiergart T."/>
            <person name="Pickel B."/>
            <person name="Atanasova L."/>
            <person name="Karlsson M."/>
            <person name="Huettel B."/>
            <person name="Barry K.W."/>
            <person name="Haridas S."/>
            <person name="Chen C."/>
            <person name="Bauer D."/>
            <person name="Andreopoulos W."/>
            <person name="Pangilinan J."/>
            <person name="LaButti K."/>
            <person name="Riley R."/>
            <person name="Lipzen A."/>
            <person name="Clum A."/>
            <person name="Drula E."/>
            <person name="Henrissat B."/>
            <person name="Kohler A."/>
            <person name="Grigoriev I.V."/>
            <person name="Martin F.M."/>
            <person name="Hacquard S."/>
        </authorList>
    </citation>
    <scope>NUCLEOTIDE SEQUENCE</scope>
    <source>
        <strain evidence="5">MPI-CAGE-CH-0243</strain>
    </source>
</reference>
<dbReference type="EMBL" id="JAGMWT010000011">
    <property type="protein sequence ID" value="KAH7119547.1"/>
    <property type="molecule type" value="Genomic_DNA"/>
</dbReference>
<protein>
    <recommendedName>
        <fullName evidence="3">SMODS and SLOG-associating 2TM effector domain-containing protein</fullName>
    </recommendedName>
</protein>
<keyword evidence="6" id="KW-1185">Reference proteome</keyword>
<feature type="domain" description="SMODS and SLOG-associating 2TM effector" evidence="3">
    <location>
        <begin position="54"/>
        <end position="170"/>
    </location>
</feature>
<keyword evidence="2" id="KW-1133">Transmembrane helix</keyword>
<keyword evidence="2" id="KW-0472">Membrane</keyword>
<dbReference type="AlphaFoldDB" id="A0A9P9IF51"/>
<comment type="caution">
    <text evidence="5">The sequence shown here is derived from an EMBL/GenBank/DDBJ whole genome shotgun (WGS) entry which is preliminary data.</text>
</comment>
<dbReference type="PANTHER" id="PTHR38793">
    <property type="entry name" value="SLATT_FUNGAL DOMAIN-CONTAINING PROTEIN-RELATED"/>
    <property type="match status" value="1"/>
</dbReference>
<proteinExistence type="predicted"/>
<gene>
    <name evidence="4" type="ORF">B0J11DRAFT_508365</name>
    <name evidence="5" type="ORF">B0J11DRAFT_582081</name>
</gene>
<feature type="region of interest" description="Disordered" evidence="1">
    <location>
        <begin position="1"/>
        <end position="20"/>
    </location>
</feature>
<dbReference type="Proteomes" id="UP000700596">
    <property type="component" value="Unassembled WGS sequence"/>
</dbReference>
<evidence type="ECO:0000256" key="2">
    <source>
        <dbReference type="SAM" id="Phobius"/>
    </source>
</evidence>
<accession>A0A9P9IF51</accession>
<evidence type="ECO:0000256" key="1">
    <source>
        <dbReference type="SAM" id="MobiDB-lite"/>
    </source>
</evidence>
<keyword evidence="2" id="KW-0812">Transmembrane</keyword>
<dbReference type="NCBIfam" id="NF033635">
    <property type="entry name" value="SLATT_fungal"/>
    <property type="match status" value="1"/>
</dbReference>
<dbReference type="InterPro" id="IPR041622">
    <property type="entry name" value="SLATT_fungi"/>
</dbReference>